<feature type="domain" description="Enoyl reductase (ER)" evidence="1">
    <location>
        <begin position="1"/>
        <end position="177"/>
    </location>
</feature>
<dbReference type="Pfam" id="PF13602">
    <property type="entry name" value="ADH_zinc_N_2"/>
    <property type="match status" value="1"/>
</dbReference>
<organism evidence="2">
    <name type="scientific">uncultured Thermomicrobiales bacterium</name>
    <dbReference type="NCBI Taxonomy" id="1645740"/>
    <lineage>
        <taxon>Bacteria</taxon>
        <taxon>Pseudomonadati</taxon>
        <taxon>Thermomicrobiota</taxon>
        <taxon>Thermomicrobia</taxon>
        <taxon>Thermomicrobiales</taxon>
        <taxon>environmental samples</taxon>
    </lineage>
</organism>
<dbReference type="Gene3D" id="3.90.180.10">
    <property type="entry name" value="Medium-chain alcohol dehydrogenases, catalytic domain"/>
    <property type="match status" value="1"/>
</dbReference>
<sequence>MTAWQALVDAADLRPGQTVLVHAAAGGVGHPAVHIAKLRGAHAIATAGRDNLDFVRGLGAETAIDHRARPFEDEVAEADVVLDPVGGDVYRRSFDVLRPGGVLVSTAEVPDEAAAKGHGVRARWIENGPNGALLREIVGQVERGRLRPTVHEVLPLAEAGRAHEISQAGHVHGKLVLRVG</sequence>
<protein>
    <recommendedName>
        <fullName evidence="1">Enoyl reductase (ER) domain-containing protein</fullName>
    </recommendedName>
</protein>
<dbReference type="PANTHER" id="PTHR11695">
    <property type="entry name" value="ALCOHOL DEHYDROGENASE RELATED"/>
    <property type="match status" value="1"/>
</dbReference>
<dbReference type="InterPro" id="IPR050700">
    <property type="entry name" value="YIM1/Zinc_Alcohol_DH_Fams"/>
</dbReference>
<dbReference type="InterPro" id="IPR036291">
    <property type="entry name" value="NAD(P)-bd_dom_sf"/>
</dbReference>
<dbReference type="PANTHER" id="PTHR11695:SF294">
    <property type="entry name" value="RETICULON-4-INTERACTING PROTEIN 1, MITOCHONDRIAL"/>
    <property type="match status" value="1"/>
</dbReference>
<dbReference type="GO" id="GO:0016491">
    <property type="term" value="F:oxidoreductase activity"/>
    <property type="evidence" value="ECO:0007669"/>
    <property type="project" value="InterPro"/>
</dbReference>
<dbReference type="SUPFAM" id="SSF51735">
    <property type="entry name" value="NAD(P)-binding Rossmann-fold domains"/>
    <property type="match status" value="1"/>
</dbReference>
<dbReference type="InterPro" id="IPR020843">
    <property type="entry name" value="ER"/>
</dbReference>
<gene>
    <name evidence="2" type="ORF">AVDCRST_MAG59-4980</name>
</gene>
<evidence type="ECO:0000313" key="2">
    <source>
        <dbReference type="EMBL" id="CAA9582552.1"/>
    </source>
</evidence>
<dbReference type="CDD" id="cd05289">
    <property type="entry name" value="MDR_like_2"/>
    <property type="match status" value="1"/>
</dbReference>
<dbReference type="AlphaFoldDB" id="A0A6J4VMT0"/>
<reference evidence="2" key="1">
    <citation type="submission" date="2020-02" db="EMBL/GenBank/DDBJ databases">
        <authorList>
            <person name="Meier V. D."/>
        </authorList>
    </citation>
    <scope>NUCLEOTIDE SEQUENCE</scope>
    <source>
        <strain evidence="2">AVDCRST_MAG59</strain>
    </source>
</reference>
<dbReference type="SMART" id="SM00829">
    <property type="entry name" value="PKS_ER"/>
    <property type="match status" value="1"/>
</dbReference>
<name>A0A6J4VMT0_9BACT</name>
<accession>A0A6J4VMT0</accession>
<dbReference type="EMBL" id="CADCWF010000355">
    <property type="protein sequence ID" value="CAA9582552.1"/>
    <property type="molecule type" value="Genomic_DNA"/>
</dbReference>
<dbReference type="Gene3D" id="3.40.50.720">
    <property type="entry name" value="NAD(P)-binding Rossmann-like Domain"/>
    <property type="match status" value="1"/>
</dbReference>
<evidence type="ECO:0000259" key="1">
    <source>
        <dbReference type="SMART" id="SM00829"/>
    </source>
</evidence>
<proteinExistence type="predicted"/>